<keyword evidence="1" id="KW-1133">Transmembrane helix</keyword>
<keyword evidence="1" id="KW-0472">Membrane</keyword>
<dbReference type="AlphaFoldDB" id="A0A6A5YA94"/>
<dbReference type="EMBL" id="ML978066">
    <property type="protein sequence ID" value="KAF2021937.1"/>
    <property type="molecule type" value="Genomic_DNA"/>
</dbReference>
<accession>A0A6A5YA94</accession>
<reference evidence="2" key="1">
    <citation type="journal article" date="2020" name="Stud. Mycol.">
        <title>101 Dothideomycetes genomes: a test case for predicting lifestyles and emergence of pathogens.</title>
        <authorList>
            <person name="Haridas S."/>
            <person name="Albert R."/>
            <person name="Binder M."/>
            <person name="Bloem J."/>
            <person name="Labutti K."/>
            <person name="Salamov A."/>
            <person name="Andreopoulos B."/>
            <person name="Baker S."/>
            <person name="Barry K."/>
            <person name="Bills G."/>
            <person name="Bluhm B."/>
            <person name="Cannon C."/>
            <person name="Castanera R."/>
            <person name="Culley D."/>
            <person name="Daum C."/>
            <person name="Ezra D."/>
            <person name="Gonzalez J."/>
            <person name="Henrissat B."/>
            <person name="Kuo A."/>
            <person name="Liang C."/>
            <person name="Lipzen A."/>
            <person name="Lutzoni F."/>
            <person name="Magnuson J."/>
            <person name="Mondo S."/>
            <person name="Nolan M."/>
            <person name="Ohm R."/>
            <person name="Pangilinan J."/>
            <person name="Park H.-J."/>
            <person name="Ramirez L."/>
            <person name="Alfaro M."/>
            <person name="Sun H."/>
            <person name="Tritt A."/>
            <person name="Yoshinaga Y."/>
            <person name="Zwiers L.-H."/>
            <person name="Turgeon B."/>
            <person name="Goodwin S."/>
            <person name="Spatafora J."/>
            <person name="Crous P."/>
            <person name="Grigoriev I."/>
        </authorList>
    </citation>
    <scope>NUCLEOTIDE SEQUENCE</scope>
    <source>
        <strain evidence="2">CBS 175.79</strain>
    </source>
</reference>
<keyword evidence="1" id="KW-0812">Transmembrane</keyword>
<feature type="transmembrane region" description="Helical" evidence="1">
    <location>
        <begin position="89"/>
        <end position="107"/>
    </location>
</feature>
<gene>
    <name evidence="2" type="ORF">BU24DRAFT_33025</name>
</gene>
<sequence length="165" mass="17963">MSTRGRRRGLDLDVDVNGDTCHSLAFHCSHCKGCTAHVGQREVTPSGRDTANGPSNGQTACKGGTVSPGCLVACSCVCPFAFLPSLPTCLLFTYLLVCLVCLLLFGIPCRSTLSCRSASPQFLNDGTQHGSRRIFPKRVSKEPWHLVLHARSFRWKLENVLNQEG</sequence>
<evidence type="ECO:0000313" key="3">
    <source>
        <dbReference type="Proteomes" id="UP000799778"/>
    </source>
</evidence>
<dbReference type="Proteomes" id="UP000799778">
    <property type="component" value="Unassembled WGS sequence"/>
</dbReference>
<proteinExistence type="predicted"/>
<keyword evidence="3" id="KW-1185">Reference proteome</keyword>
<evidence type="ECO:0000313" key="2">
    <source>
        <dbReference type="EMBL" id="KAF2021937.1"/>
    </source>
</evidence>
<protein>
    <submittedName>
        <fullName evidence="2">Uncharacterized protein</fullName>
    </submittedName>
</protein>
<dbReference type="GeneID" id="54280419"/>
<dbReference type="RefSeq" id="XP_033390276.1">
    <property type="nucleotide sequence ID" value="XM_033523022.1"/>
</dbReference>
<name>A0A6A5YA94_9PLEO</name>
<organism evidence="2 3">
    <name type="scientific">Aaosphaeria arxii CBS 175.79</name>
    <dbReference type="NCBI Taxonomy" id="1450172"/>
    <lineage>
        <taxon>Eukaryota</taxon>
        <taxon>Fungi</taxon>
        <taxon>Dikarya</taxon>
        <taxon>Ascomycota</taxon>
        <taxon>Pezizomycotina</taxon>
        <taxon>Dothideomycetes</taxon>
        <taxon>Pleosporomycetidae</taxon>
        <taxon>Pleosporales</taxon>
        <taxon>Pleosporales incertae sedis</taxon>
        <taxon>Aaosphaeria</taxon>
    </lineage>
</organism>
<evidence type="ECO:0000256" key="1">
    <source>
        <dbReference type="SAM" id="Phobius"/>
    </source>
</evidence>